<proteinExistence type="predicted"/>
<gene>
    <name evidence="2" type="ORF">GCM10010430_16250</name>
</gene>
<dbReference type="Proteomes" id="UP001500305">
    <property type="component" value="Unassembled WGS sequence"/>
</dbReference>
<dbReference type="Pfam" id="PF10977">
    <property type="entry name" value="DUF2797"/>
    <property type="match status" value="1"/>
</dbReference>
<organism evidence="2 3">
    <name type="scientific">Kitasatospora cystarginea</name>
    <dbReference type="NCBI Taxonomy" id="58350"/>
    <lineage>
        <taxon>Bacteria</taxon>
        <taxon>Bacillati</taxon>
        <taxon>Actinomycetota</taxon>
        <taxon>Actinomycetes</taxon>
        <taxon>Kitasatosporales</taxon>
        <taxon>Streptomycetaceae</taxon>
        <taxon>Kitasatospora</taxon>
    </lineage>
</organism>
<evidence type="ECO:0000313" key="3">
    <source>
        <dbReference type="Proteomes" id="UP001500305"/>
    </source>
</evidence>
<evidence type="ECO:0000313" key="2">
    <source>
        <dbReference type="EMBL" id="GAA2236146.1"/>
    </source>
</evidence>
<sequence>MRERAGWTANGLHWHGGRPYLSARNGEREHERAVAPGDRIGWLLTGPRRCTGVWLPGEPQRRPCPHGATIDPDGAAVQCPACQSADRGLALARDQILDDGRTYRLYLAWLGTGLLKVGLTAEQRGTSRLLEQGALAFTFLARGPLPGIRRAELTLSGAGLARERYRSLAKTEGWWHLPGPARRHGDLAEARGEALRLLAGHRIECFPDGEITDHVELFGLTDGAPAEYREVAGLSDGAVLAGTLRRPIGRHLFLDQSDGVPLLLDTRRLAGWTLSATDRPAGPGLGLRPRRRPEAPTTQDALF</sequence>
<dbReference type="InterPro" id="IPR021246">
    <property type="entry name" value="DUF2797"/>
</dbReference>
<keyword evidence="3" id="KW-1185">Reference proteome</keyword>
<reference evidence="2 3" key="1">
    <citation type="journal article" date="2019" name="Int. J. Syst. Evol. Microbiol.">
        <title>The Global Catalogue of Microorganisms (GCM) 10K type strain sequencing project: providing services to taxonomists for standard genome sequencing and annotation.</title>
        <authorList>
            <consortium name="The Broad Institute Genomics Platform"/>
            <consortium name="The Broad Institute Genome Sequencing Center for Infectious Disease"/>
            <person name="Wu L."/>
            <person name="Ma J."/>
        </authorList>
    </citation>
    <scope>NUCLEOTIDE SEQUENCE [LARGE SCALE GENOMIC DNA]</scope>
    <source>
        <strain evidence="2 3">JCM 7356</strain>
    </source>
</reference>
<accession>A0ABN3DM28</accession>
<dbReference type="EMBL" id="BAAATR010000005">
    <property type="protein sequence ID" value="GAA2236146.1"/>
    <property type="molecule type" value="Genomic_DNA"/>
</dbReference>
<feature type="region of interest" description="Disordered" evidence="1">
    <location>
        <begin position="280"/>
        <end position="303"/>
    </location>
</feature>
<name>A0ABN3DM28_9ACTN</name>
<dbReference type="RefSeq" id="WP_344635555.1">
    <property type="nucleotide sequence ID" value="NZ_BAAATR010000005.1"/>
</dbReference>
<comment type="caution">
    <text evidence="2">The sequence shown here is derived from an EMBL/GenBank/DDBJ whole genome shotgun (WGS) entry which is preliminary data.</text>
</comment>
<protein>
    <submittedName>
        <fullName evidence="2">DUF2797 domain-containing protein</fullName>
    </submittedName>
</protein>
<evidence type="ECO:0000256" key="1">
    <source>
        <dbReference type="SAM" id="MobiDB-lite"/>
    </source>
</evidence>